<keyword evidence="6" id="KW-1185">Reference proteome</keyword>
<dbReference type="GO" id="GO:0006121">
    <property type="term" value="P:mitochondrial electron transport, succinate to ubiquinone"/>
    <property type="evidence" value="ECO:0007669"/>
    <property type="project" value="UniProtKB-UniRule"/>
</dbReference>
<dbReference type="AlphaFoldDB" id="A0A2S5B4K9"/>
<dbReference type="InterPro" id="IPR028882">
    <property type="entry name" value="SDHAF2"/>
</dbReference>
<sequence>MLRTLANRTLASARPSARSRSLSAFSPRWQDAGKPAADDRIHPALVDDPPVANPSSETDPWTLKTPPMPEPPKLDPRIKSMDDLIASPHPEGRDGEPTETLRKRLVYESRKRGILEMDLILSTFARDRLDSMSDRELREYDRFLTLPDWTIYYYVTGKAEAPEPWRSSAVLSDLLHHSANKGKDVRRMPDLEIKEQQ</sequence>
<name>A0A2S5B4K9_9BASI</name>
<comment type="subunit">
    <text evidence="3">Interacts with the flavoprotein subunit within the SDH catalytic dimer.</text>
</comment>
<dbReference type="EMBL" id="PJQD01000072">
    <property type="protein sequence ID" value="POY71714.1"/>
    <property type="molecule type" value="Genomic_DNA"/>
</dbReference>
<keyword evidence="1 3" id="KW-0496">Mitochondrion</keyword>
<dbReference type="OrthoDB" id="284292at2759"/>
<feature type="region of interest" description="Disordered" evidence="4">
    <location>
        <begin position="1"/>
        <end position="72"/>
    </location>
</feature>
<dbReference type="PANTHER" id="PTHR12469:SF2">
    <property type="entry name" value="SUCCINATE DEHYDROGENASE ASSEMBLY FACTOR 2, MITOCHONDRIAL"/>
    <property type="match status" value="1"/>
</dbReference>
<evidence type="ECO:0000313" key="5">
    <source>
        <dbReference type="EMBL" id="POY71714.1"/>
    </source>
</evidence>
<evidence type="ECO:0000256" key="4">
    <source>
        <dbReference type="SAM" id="MobiDB-lite"/>
    </source>
</evidence>
<dbReference type="GO" id="GO:0005759">
    <property type="term" value="C:mitochondrial matrix"/>
    <property type="evidence" value="ECO:0007669"/>
    <property type="project" value="UniProtKB-SubCell"/>
</dbReference>
<evidence type="ECO:0000256" key="1">
    <source>
        <dbReference type="ARBA" id="ARBA00023128"/>
    </source>
</evidence>
<dbReference type="InterPro" id="IPR005631">
    <property type="entry name" value="SDH"/>
</dbReference>
<dbReference type="GO" id="GO:0034553">
    <property type="term" value="P:mitochondrial respiratory chain complex II assembly"/>
    <property type="evidence" value="ECO:0007669"/>
    <property type="project" value="TreeGrafter"/>
</dbReference>
<dbReference type="Proteomes" id="UP000237144">
    <property type="component" value="Unassembled WGS sequence"/>
</dbReference>
<dbReference type="PANTHER" id="PTHR12469">
    <property type="entry name" value="PROTEIN EMI5 HOMOLOG, MITOCHONDRIAL"/>
    <property type="match status" value="1"/>
</dbReference>
<protein>
    <recommendedName>
        <fullName evidence="3">Succinate dehydrogenase assembly factor 2, mitochondrial</fullName>
        <shortName evidence="3">SDH assembly factor 2</shortName>
        <shortName evidence="3">SDHAF2</shortName>
    </recommendedName>
</protein>
<accession>A0A2S5B4K9</accession>
<dbReference type="Pfam" id="PF03937">
    <property type="entry name" value="Sdh5"/>
    <property type="match status" value="1"/>
</dbReference>
<comment type="subcellular location">
    <subcellularLocation>
        <location evidence="3">Mitochondrion matrix</location>
    </subcellularLocation>
</comment>
<dbReference type="HAMAP" id="MF_03057">
    <property type="entry name" value="SDHAF2"/>
    <property type="match status" value="1"/>
</dbReference>
<proteinExistence type="inferred from homology"/>
<dbReference type="GO" id="GO:0006099">
    <property type="term" value="P:tricarboxylic acid cycle"/>
    <property type="evidence" value="ECO:0007669"/>
    <property type="project" value="TreeGrafter"/>
</dbReference>
<dbReference type="STRING" id="741276.A0A2S5B4K9"/>
<evidence type="ECO:0000313" key="6">
    <source>
        <dbReference type="Proteomes" id="UP000237144"/>
    </source>
</evidence>
<evidence type="ECO:0000256" key="3">
    <source>
        <dbReference type="HAMAP-Rule" id="MF_03057"/>
    </source>
</evidence>
<organism evidence="5 6">
    <name type="scientific">Rhodotorula taiwanensis</name>
    <dbReference type="NCBI Taxonomy" id="741276"/>
    <lineage>
        <taxon>Eukaryota</taxon>
        <taxon>Fungi</taxon>
        <taxon>Dikarya</taxon>
        <taxon>Basidiomycota</taxon>
        <taxon>Pucciniomycotina</taxon>
        <taxon>Microbotryomycetes</taxon>
        <taxon>Sporidiobolales</taxon>
        <taxon>Sporidiobolaceae</taxon>
        <taxon>Rhodotorula</taxon>
    </lineage>
</organism>
<feature type="compositionally biased region" description="Low complexity" evidence="4">
    <location>
        <begin position="10"/>
        <end position="28"/>
    </location>
</feature>
<dbReference type="SUPFAM" id="SSF109910">
    <property type="entry name" value="YgfY-like"/>
    <property type="match status" value="1"/>
</dbReference>
<keyword evidence="2 3" id="KW-0143">Chaperone</keyword>
<dbReference type="Gene3D" id="1.10.150.250">
    <property type="entry name" value="Flavinator of succinate dehydrogenase"/>
    <property type="match status" value="1"/>
</dbReference>
<dbReference type="InterPro" id="IPR036714">
    <property type="entry name" value="SDH_sf"/>
</dbReference>
<comment type="caution">
    <text evidence="5">The sequence shown here is derived from an EMBL/GenBank/DDBJ whole genome shotgun (WGS) entry which is preliminary data.</text>
</comment>
<dbReference type="FunFam" id="1.10.150.250:FF:000004">
    <property type="entry name" value="Succinate dehydrogenase assembly factor 2, mitochondrial"/>
    <property type="match status" value="1"/>
</dbReference>
<gene>
    <name evidence="5" type="ORF">BMF94_5074</name>
</gene>
<reference evidence="5 6" key="1">
    <citation type="journal article" date="2018" name="Front. Microbiol.">
        <title>Prospects for Fungal Bioremediation of Acidic Radioactive Waste Sites: Characterization and Genome Sequence of Rhodotorula taiwanensis MD1149.</title>
        <authorList>
            <person name="Tkavc R."/>
            <person name="Matrosova V.Y."/>
            <person name="Grichenko O.E."/>
            <person name="Gostincar C."/>
            <person name="Volpe R.P."/>
            <person name="Klimenkova P."/>
            <person name="Gaidamakova E.K."/>
            <person name="Zhou C.E."/>
            <person name="Stewart B.J."/>
            <person name="Lyman M.G."/>
            <person name="Malfatti S.A."/>
            <person name="Rubinfeld B."/>
            <person name="Courtot M."/>
            <person name="Singh J."/>
            <person name="Dalgard C.L."/>
            <person name="Hamilton T."/>
            <person name="Frey K.G."/>
            <person name="Gunde-Cimerman N."/>
            <person name="Dugan L."/>
            <person name="Daly M.J."/>
        </authorList>
    </citation>
    <scope>NUCLEOTIDE SEQUENCE [LARGE SCALE GENOMIC DNA]</scope>
    <source>
        <strain evidence="5 6">MD1149</strain>
    </source>
</reference>
<comment type="function">
    <text evidence="3">Plays an essential role in the assembly of succinate dehydrogenase (SDH), an enzyme complex (also referred to as respiratory complex II) that is a component of both the tricarboxylic acid (TCA) cycle and the mitochondrial electron transport chain, and which couples the oxidation of succinate to fumarate with the reduction of ubiquinone (coenzyme Q) to ubiquinol. Required for flavinylation (covalent attachment of FAD) of the flavoprotein subunit of the SDH catalytic dimer.</text>
</comment>
<comment type="similarity">
    <text evidence="3">Belongs to the SDHAF2 family.</text>
</comment>
<evidence type="ECO:0000256" key="2">
    <source>
        <dbReference type="ARBA" id="ARBA00023186"/>
    </source>
</evidence>